<feature type="non-terminal residue" evidence="2">
    <location>
        <position position="1"/>
    </location>
</feature>
<dbReference type="EMBL" id="JAHFXF010000141">
    <property type="protein sequence ID" value="KAG9695088.1"/>
    <property type="molecule type" value="Genomic_DNA"/>
</dbReference>
<reference evidence="2" key="2">
    <citation type="submission" date="2021-08" db="EMBL/GenBank/DDBJ databases">
        <authorList>
            <person name="Gostincar C."/>
            <person name="Sun X."/>
            <person name="Song Z."/>
            <person name="Gunde-Cimerman N."/>
        </authorList>
    </citation>
    <scope>NUCLEOTIDE SEQUENCE</scope>
    <source>
        <strain evidence="2">EXF-9911</strain>
    </source>
</reference>
<evidence type="ECO:0000313" key="2">
    <source>
        <dbReference type="EMBL" id="KAG9695088.1"/>
    </source>
</evidence>
<comment type="caution">
    <text evidence="2">The sequence shown here is derived from an EMBL/GenBank/DDBJ whole genome shotgun (WGS) entry which is preliminary data.</text>
</comment>
<evidence type="ECO:0008006" key="4">
    <source>
        <dbReference type="Google" id="ProtNLM"/>
    </source>
</evidence>
<evidence type="ECO:0000313" key="3">
    <source>
        <dbReference type="Proteomes" id="UP000779574"/>
    </source>
</evidence>
<dbReference type="OrthoDB" id="3919081at2759"/>
<gene>
    <name evidence="2" type="ORF">KCU76_g4750</name>
</gene>
<feature type="compositionally biased region" description="Acidic residues" evidence="1">
    <location>
        <begin position="83"/>
        <end position="129"/>
    </location>
</feature>
<protein>
    <recommendedName>
        <fullName evidence="4">F-box domain-containing protein</fullName>
    </recommendedName>
</protein>
<name>A0A9P8ENW2_AURME</name>
<dbReference type="Proteomes" id="UP000779574">
    <property type="component" value="Unassembled WGS sequence"/>
</dbReference>
<accession>A0A9P8ENW2</accession>
<dbReference type="AlphaFoldDB" id="A0A9P8ENW2"/>
<reference evidence="2" key="1">
    <citation type="journal article" date="2021" name="J Fungi (Basel)">
        <title>Virulence traits and population genomics of the black yeast Aureobasidium melanogenum.</title>
        <authorList>
            <person name="Cernosa A."/>
            <person name="Sun X."/>
            <person name="Gostincar C."/>
            <person name="Fang C."/>
            <person name="Gunde-Cimerman N."/>
            <person name="Song Z."/>
        </authorList>
    </citation>
    <scope>NUCLEOTIDE SEQUENCE</scope>
    <source>
        <strain evidence="2">EXF-9911</strain>
    </source>
</reference>
<sequence length="129" mass="15377">MATWNDFPTEIKLMVINEIDPDEYDLLDFRLANKECNELSKKRFAQTYFTVRRHFVGKKSFQALVDISKDEFFGPRQRRSVEAYEESVVVEDGDEDGEEEDEDDEDEDDEDEDDEDEDDEDEDEQEERE</sequence>
<organism evidence="2 3">
    <name type="scientific">Aureobasidium melanogenum</name>
    <name type="common">Aureobasidium pullulans var. melanogenum</name>
    <dbReference type="NCBI Taxonomy" id="46634"/>
    <lineage>
        <taxon>Eukaryota</taxon>
        <taxon>Fungi</taxon>
        <taxon>Dikarya</taxon>
        <taxon>Ascomycota</taxon>
        <taxon>Pezizomycotina</taxon>
        <taxon>Dothideomycetes</taxon>
        <taxon>Dothideomycetidae</taxon>
        <taxon>Dothideales</taxon>
        <taxon>Saccotheciaceae</taxon>
        <taxon>Aureobasidium</taxon>
    </lineage>
</organism>
<proteinExistence type="predicted"/>
<evidence type="ECO:0000256" key="1">
    <source>
        <dbReference type="SAM" id="MobiDB-lite"/>
    </source>
</evidence>
<feature type="region of interest" description="Disordered" evidence="1">
    <location>
        <begin position="76"/>
        <end position="129"/>
    </location>
</feature>